<protein>
    <submittedName>
        <fullName evidence="1">Uncharacterized protein</fullName>
    </submittedName>
</protein>
<dbReference type="AlphaFoldDB" id="A0A235FCM6"/>
<reference evidence="1 2" key="1">
    <citation type="submission" date="2017-07" db="EMBL/GenBank/DDBJ databases">
        <title>Fictibacillus sp. nov. GDSW-R2A3 Genome sequencing and assembly.</title>
        <authorList>
            <person name="Mayilraj S."/>
        </authorList>
    </citation>
    <scope>NUCLEOTIDE SEQUENCE [LARGE SCALE GENOMIC DNA]</scope>
    <source>
        <strain evidence="1 2">GDSW-R2A3</strain>
    </source>
</reference>
<accession>A0A235FCM6</accession>
<name>A0A235FCM6_9BACL</name>
<sequence>MHNLYIMGYLFHKGADYKMGYILPVSNPIYVQYAERMRQQSDGIPRVSSVHRVNKYEQNSKKGSYEADNMNKRRFPRYLEQELKGYYINETV</sequence>
<organism evidence="1 2">
    <name type="scientific">Fictibacillus aquaticus</name>
    <dbReference type="NCBI Taxonomy" id="2021314"/>
    <lineage>
        <taxon>Bacteria</taxon>
        <taxon>Bacillati</taxon>
        <taxon>Bacillota</taxon>
        <taxon>Bacilli</taxon>
        <taxon>Bacillales</taxon>
        <taxon>Fictibacillaceae</taxon>
        <taxon>Fictibacillus</taxon>
    </lineage>
</organism>
<dbReference type="Proteomes" id="UP000215059">
    <property type="component" value="Unassembled WGS sequence"/>
</dbReference>
<comment type="caution">
    <text evidence="1">The sequence shown here is derived from an EMBL/GenBank/DDBJ whole genome shotgun (WGS) entry which is preliminary data.</text>
</comment>
<evidence type="ECO:0000313" key="1">
    <source>
        <dbReference type="EMBL" id="OYD59031.1"/>
    </source>
</evidence>
<dbReference type="EMBL" id="NOII01000001">
    <property type="protein sequence ID" value="OYD59031.1"/>
    <property type="molecule type" value="Genomic_DNA"/>
</dbReference>
<proteinExistence type="predicted"/>
<evidence type="ECO:0000313" key="2">
    <source>
        <dbReference type="Proteomes" id="UP000215059"/>
    </source>
</evidence>
<gene>
    <name evidence="1" type="ORF">CGZ90_03775</name>
</gene>
<keyword evidence="2" id="KW-1185">Reference proteome</keyword>